<evidence type="ECO:0000313" key="3">
    <source>
        <dbReference type="Proteomes" id="UP000708208"/>
    </source>
</evidence>
<dbReference type="AlphaFoldDB" id="A0A8J2P1Y6"/>
<dbReference type="EMBL" id="CAJVCH010090295">
    <property type="protein sequence ID" value="CAG7722551.1"/>
    <property type="molecule type" value="Genomic_DNA"/>
</dbReference>
<name>A0A8J2P1Y6_9HEXA</name>
<evidence type="ECO:0000313" key="2">
    <source>
        <dbReference type="EMBL" id="CAG7722551.1"/>
    </source>
</evidence>
<protein>
    <submittedName>
        <fullName evidence="2">Uncharacterized protein</fullName>
    </submittedName>
</protein>
<feature type="chain" id="PRO_5035228758" evidence="1">
    <location>
        <begin position="17"/>
        <end position="186"/>
    </location>
</feature>
<feature type="signal peptide" evidence="1">
    <location>
        <begin position="1"/>
        <end position="16"/>
    </location>
</feature>
<accession>A0A8J2P1Y6</accession>
<dbReference type="Proteomes" id="UP000708208">
    <property type="component" value="Unassembled WGS sequence"/>
</dbReference>
<keyword evidence="1" id="KW-0732">Signal</keyword>
<dbReference type="OrthoDB" id="10549032at2759"/>
<evidence type="ECO:0000256" key="1">
    <source>
        <dbReference type="SAM" id="SignalP"/>
    </source>
</evidence>
<sequence length="186" mass="20716">MFKSFLLLVAVTGTLAAECPFFETVANLNIREQLSNWGIHGRVLNRGLPDPKLQCVHMELSADQVERAPVTIKAHVMGTRVETGETFMDNFNAVINNLARPGRWEVSVNGTNYQYSIIHTDYVEYSLMAKCSDANGVVDLEVLFGGRSHNPMPANVVENYKNLLSSSYGVDVTNYQTIVHGHMICH</sequence>
<comment type="caution">
    <text evidence="2">The sequence shown here is derived from an EMBL/GenBank/DDBJ whole genome shotgun (WGS) entry which is preliminary data.</text>
</comment>
<organism evidence="2 3">
    <name type="scientific">Allacma fusca</name>
    <dbReference type="NCBI Taxonomy" id="39272"/>
    <lineage>
        <taxon>Eukaryota</taxon>
        <taxon>Metazoa</taxon>
        <taxon>Ecdysozoa</taxon>
        <taxon>Arthropoda</taxon>
        <taxon>Hexapoda</taxon>
        <taxon>Collembola</taxon>
        <taxon>Symphypleona</taxon>
        <taxon>Sminthuridae</taxon>
        <taxon>Allacma</taxon>
    </lineage>
</organism>
<gene>
    <name evidence="2" type="ORF">AFUS01_LOCUS11682</name>
</gene>
<keyword evidence="3" id="KW-1185">Reference proteome</keyword>
<proteinExistence type="predicted"/>
<reference evidence="2" key="1">
    <citation type="submission" date="2021-06" db="EMBL/GenBank/DDBJ databases">
        <authorList>
            <person name="Hodson N. C."/>
            <person name="Mongue J. A."/>
            <person name="Jaron S. K."/>
        </authorList>
    </citation>
    <scope>NUCLEOTIDE SEQUENCE</scope>
</reference>